<dbReference type="AlphaFoldDB" id="A0A4Y3WWZ3"/>
<comment type="caution">
    <text evidence="2">The sequence shown here is derived from an EMBL/GenBank/DDBJ whole genome shotgun (WGS) entry which is preliminary data.</text>
</comment>
<organism evidence="2 3">
    <name type="scientific">Pseudonocardia hydrocarbonoxydans</name>
    <dbReference type="NCBI Taxonomy" id="76726"/>
    <lineage>
        <taxon>Bacteria</taxon>
        <taxon>Bacillati</taxon>
        <taxon>Actinomycetota</taxon>
        <taxon>Actinomycetes</taxon>
        <taxon>Pseudonocardiales</taxon>
        <taxon>Pseudonocardiaceae</taxon>
        <taxon>Pseudonocardia</taxon>
    </lineage>
</organism>
<evidence type="ECO:0008006" key="4">
    <source>
        <dbReference type="Google" id="ProtNLM"/>
    </source>
</evidence>
<feature type="compositionally biased region" description="Basic and acidic residues" evidence="1">
    <location>
        <begin position="1"/>
        <end position="42"/>
    </location>
</feature>
<evidence type="ECO:0000313" key="2">
    <source>
        <dbReference type="EMBL" id="GEC21916.1"/>
    </source>
</evidence>
<dbReference type="EMBL" id="BJNG01000038">
    <property type="protein sequence ID" value="GEC21916.1"/>
    <property type="molecule type" value="Genomic_DNA"/>
</dbReference>
<gene>
    <name evidence="2" type="ORF">PHY01_41990</name>
</gene>
<reference evidence="2 3" key="1">
    <citation type="submission" date="2019-06" db="EMBL/GenBank/DDBJ databases">
        <title>Whole genome shotgun sequence of Pseudonocardia hydrocarbonoxydans NBRC 14498.</title>
        <authorList>
            <person name="Hosoyama A."/>
            <person name="Uohara A."/>
            <person name="Ohji S."/>
            <person name="Ichikawa N."/>
        </authorList>
    </citation>
    <scope>NUCLEOTIDE SEQUENCE [LARGE SCALE GENOMIC DNA]</scope>
    <source>
        <strain evidence="2 3">NBRC 14498</strain>
    </source>
</reference>
<evidence type="ECO:0000256" key="1">
    <source>
        <dbReference type="SAM" id="MobiDB-lite"/>
    </source>
</evidence>
<feature type="region of interest" description="Disordered" evidence="1">
    <location>
        <begin position="1"/>
        <end position="85"/>
    </location>
</feature>
<evidence type="ECO:0000313" key="3">
    <source>
        <dbReference type="Proteomes" id="UP000320338"/>
    </source>
</evidence>
<dbReference type="RefSeq" id="WP_141280946.1">
    <property type="nucleotide sequence ID" value="NZ_BAAARZ010000078.1"/>
</dbReference>
<dbReference type="InterPro" id="IPR028037">
    <property type="entry name" value="Antitoxin_Rv0909/MT0933"/>
</dbReference>
<dbReference type="Pfam" id="PF14013">
    <property type="entry name" value="MT0933_antitox"/>
    <property type="match status" value="1"/>
</dbReference>
<proteinExistence type="predicted"/>
<dbReference type="Proteomes" id="UP000320338">
    <property type="component" value="Unassembled WGS sequence"/>
</dbReference>
<protein>
    <recommendedName>
        <fullName evidence="4">Kanamycin biosynthetic protein</fullName>
    </recommendedName>
</protein>
<sequence length="85" mass="9000">MSFLDKAKDLLNQHDDKVDQGLDKVGEAAKGRFAGHEGHIDNIVDQAQQRTGAGDTTQAPPPAPAEGAPADEQQHETPPPAPPQQ</sequence>
<name>A0A4Y3WWZ3_9PSEU</name>
<accession>A0A4Y3WWZ3</accession>
<keyword evidence="3" id="KW-1185">Reference proteome</keyword>
<dbReference type="OrthoDB" id="3579262at2"/>